<dbReference type="SUPFAM" id="SSF103473">
    <property type="entry name" value="MFS general substrate transporter"/>
    <property type="match status" value="1"/>
</dbReference>
<dbReference type="PRINTS" id="PR01036">
    <property type="entry name" value="TCRTETB"/>
</dbReference>
<feature type="transmembrane region" description="Helical" evidence="7">
    <location>
        <begin position="242"/>
        <end position="264"/>
    </location>
</feature>
<dbReference type="InterPro" id="IPR004638">
    <property type="entry name" value="EmrB-like"/>
</dbReference>
<dbReference type="PANTHER" id="PTHR23501:SF197">
    <property type="entry name" value="COMD"/>
    <property type="match status" value="1"/>
</dbReference>
<feature type="transmembrane region" description="Helical" evidence="7">
    <location>
        <begin position="57"/>
        <end position="77"/>
    </location>
</feature>
<dbReference type="GO" id="GO:0005886">
    <property type="term" value="C:plasma membrane"/>
    <property type="evidence" value="ECO:0007669"/>
    <property type="project" value="UniProtKB-SubCell"/>
</dbReference>
<dbReference type="PROSITE" id="PS50850">
    <property type="entry name" value="MFS"/>
    <property type="match status" value="1"/>
</dbReference>
<feature type="transmembrane region" description="Helical" evidence="7">
    <location>
        <begin position="89"/>
        <end position="108"/>
    </location>
</feature>
<feature type="transmembrane region" description="Helical" evidence="7">
    <location>
        <begin position="316"/>
        <end position="342"/>
    </location>
</feature>
<dbReference type="Gene3D" id="1.20.1250.20">
    <property type="entry name" value="MFS general substrate transporter like domains"/>
    <property type="match status" value="1"/>
</dbReference>
<dbReference type="InterPro" id="IPR011701">
    <property type="entry name" value="MFS"/>
</dbReference>
<dbReference type="RefSeq" id="WP_103313859.1">
    <property type="nucleotide sequence ID" value="NZ_PPPD01000002.1"/>
</dbReference>
<dbReference type="NCBIfam" id="TIGR00711">
    <property type="entry name" value="efflux_EmrB"/>
    <property type="match status" value="1"/>
</dbReference>
<sequence length="501" mass="51150">MTTTPSAPEALPAILSPQARARIMVGVVLAVLLASLDQTIVAAAGPRIQQALSVTPALYAWLTIAYLVTSTVTLPVAGKLGDLYGRRPVMLGGIAVFVLGSLLCGLAWNAGALILFRALQGLGAGALLAGTGATVADLYPPLERARVQGLLGAVIGVSSILGPLVGGALTDALSWPWVFFVNVPLGLLALWVIWARLPGRATAPWRGPVDVPGALLLTLAVVSLLLALSLGKTAPAPGELAFAWTSWPILTLLTTFAAALVAFLHVERRAADPLLDLRLFRDRTFALGVSAVFVLGASLLTTGVFLPLFLINVVGVSATAAGLSTTPLMFALIASSILSGLLTTRLGRYKSVMLGGLAVLFVGFVLLGFTLSPQSSALEVSLKMIVVGIGFGPVVSLYTLAVQNALPPAQTGVATSSVGFFQQLGGSAGLAVLGAVFAASLSANLPDLPTDGAAVREAYTSAVSTVFRLGALIVVLGAAVTVFLPGRPLRAGAALPQAPVP</sequence>
<proteinExistence type="predicted"/>
<feature type="transmembrane region" description="Helical" evidence="7">
    <location>
        <begin position="209"/>
        <end position="230"/>
    </location>
</feature>
<dbReference type="Proteomes" id="UP000236379">
    <property type="component" value="Unassembled WGS sequence"/>
</dbReference>
<comment type="subcellular location">
    <subcellularLocation>
        <location evidence="1">Cell membrane</location>
        <topology evidence="1">Multi-pass membrane protein</topology>
    </subcellularLocation>
</comment>
<feature type="transmembrane region" description="Helical" evidence="7">
    <location>
        <begin position="465"/>
        <end position="484"/>
    </location>
</feature>
<feature type="domain" description="Major facilitator superfamily (MFS) profile" evidence="8">
    <location>
        <begin position="23"/>
        <end position="489"/>
    </location>
</feature>
<feature type="transmembrane region" description="Helical" evidence="7">
    <location>
        <begin position="354"/>
        <end position="372"/>
    </location>
</feature>
<evidence type="ECO:0000256" key="3">
    <source>
        <dbReference type="ARBA" id="ARBA00022475"/>
    </source>
</evidence>
<evidence type="ECO:0000256" key="4">
    <source>
        <dbReference type="ARBA" id="ARBA00022692"/>
    </source>
</evidence>
<name>A0A2K3UTL0_9DEIO</name>
<evidence type="ECO:0000313" key="10">
    <source>
        <dbReference type="Proteomes" id="UP000236379"/>
    </source>
</evidence>
<dbReference type="InterPro" id="IPR020846">
    <property type="entry name" value="MFS_dom"/>
</dbReference>
<evidence type="ECO:0000259" key="8">
    <source>
        <dbReference type="PROSITE" id="PS50850"/>
    </source>
</evidence>
<dbReference type="Pfam" id="PF07690">
    <property type="entry name" value="MFS_1"/>
    <property type="match status" value="1"/>
</dbReference>
<keyword evidence="10" id="KW-1185">Reference proteome</keyword>
<evidence type="ECO:0000256" key="7">
    <source>
        <dbReference type="SAM" id="Phobius"/>
    </source>
</evidence>
<evidence type="ECO:0000256" key="5">
    <source>
        <dbReference type="ARBA" id="ARBA00022989"/>
    </source>
</evidence>
<evidence type="ECO:0000256" key="1">
    <source>
        <dbReference type="ARBA" id="ARBA00004651"/>
    </source>
</evidence>
<dbReference type="OrthoDB" id="9793283at2"/>
<dbReference type="FunFam" id="1.20.1720.10:FF:000004">
    <property type="entry name" value="EmrB/QacA family drug resistance transporter"/>
    <property type="match status" value="1"/>
</dbReference>
<feature type="transmembrane region" description="Helical" evidence="7">
    <location>
        <begin position="150"/>
        <end position="169"/>
    </location>
</feature>
<feature type="transmembrane region" description="Helical" evidence="7">
    <location>
        <begin position="424"/>
        <end position="445"/>
    </location>
</feature>
<feature type="transmembrane region" description="Helical" evidence="7">
    <location>
        <begin position="384"/>
        <end position="403"/>
    </location>
</feature>
<dbReference type="PANTHER" id="PTHR23501">
    <property type="entry name" value="MAJOR FACILITATOR SUPERFAMILY"/>
    <property type="match status" value="1"/>
</dbReference>
<feature type="transmembrane region" description="Helical" evidence="7">
    <location>
        <begin position="114"/>
        <end position="138"/>
    </location>
</feature>
<dbReference type="GO" id="GO:0022857">
    <property type="term" value="F:transmembrane transporter activity"/>
    <property type="evidence" value="ECO:0007669"/>
    <property type="project" value="InterPro"/>
</dbReference>
<feature type="transmembrane region" description="Helical" evidence="7">
    <location>
        <begin position="285"/>
        <end position="310"/>
    </location>
</feature>
<gene>
    <name evidence="9" type="ORF">CVO96_18225</name>
</gene>
<dbReference type="InterPro" id="IPR036259">
    <property type="entry name" value="MFS_trans_sf"/>
</dbReference>
<keyword evidence="5 7" id="KW-1133">Transmembrane helix</keyword>
<accession>A0A2K3UTL0</accession>
<dbReference type="EMBL" id="PPPD01000002">
    <property type="protein sequence ID" value="PNY79875.1"/>
    <property type="molecule type" value="Genomic_DNA"/>
</dbReference>
<evidence type="ECO:0000256" key="6">
    <source>
        <dbReference type="ARBA" id="ARBA00023136"/>
    </source>
</evidence>
<protein>
    <submittedName>
        <fullName evidence="9">MFS transporter</fullName>
    </submittedName>
</protein>
<keyword evidence="2" id="KW-0813">Transport</keyword>
<feature type="transmembrane region" description="Helical" evidence="7">
    <location>
        <begin position="23"/>
        <end position="45"/>
    </location>
</feature>
<comment type="caution">
    <text evidence="9">The sequence shown here is derived from an EMBL/GenBank/DDBJ whole genome shotgun (WGS) entry which is preliminary data.</text>
</comment>
<reference evidence="9 10" key="1">
    <citation type="submission" date="2018-01" db="EMBL/GenBank/DDBJ databases">
        <title>Deinococcus koreensis sp. nov., a radiation-resistant bacterium isolated from river water.</title>
        <authorList>
            <person name="Choi A."/>
        </authorList>
    </citation>
    <scope>NUCLEOTIDE SEQUENCE [LARGE SCALE GENOMIC DNA]</scope>
    <source>
        <strain evidence="9 10">SJW1-2</strain>
    </source>
</reference>
<keyword evidence="6 7" id="KW-0472">Membrane</keyword>
<dbReference type="Gene3D" id="1.20.1720.10">
    <property type="entry name" value="Multidrug resistance protein D"/>
    <property type="match status" value="1"/>
</dbReference>
<dbReference type="AlphaFoldDB" id="A0A2K3UTL0"/>
<organism evidence="9 10">
    <name type="scientific">Deinococcus koreensis</name>
    <dbReference type="NCBI Taxonomy" id="2054903"/>
    <lineage>
        <taxon>Bacteria</taxon>
        <taxon>Thermotogati</taxon>
        <taxon>Deinococcota</taxon>
        <taxon>Deinococci</taxon>
        <taxon>Deinococcales</taxon>
        <taxon>Deinococcaceae</taxon>
        <taxon>Deinococcus</taxon>
    </lineage>
</organism>
<feature type="transmembrane region" description="Helical" evidence="7">
    <location>
        <begin position="175"/>
        <end position="197"/>
    </location>
</feature>
<keyword evidence="3" id="KW-1003">Cell membrane</keyword>
<evidence type="ECO:0000256" key="2">
    <source>
        <dbReference type="ARBA" id="ARBA00022448"/>
    </source>
</evidence>
<evidence type="ECO:0000313" key="9">
    <source>
        <dbReference type="EMBL" id="PNY79875.1"/>
    </source>
</evidence>
<keyword evidence="4 7" id="KW-0812">Transmembrane</keyword>